<evidence type="ECO:0000256" key="5">
    <source>
        <dbReference type="ARBA" id="ARBA00022839"/>
    </source>
</evidence>
<dbReference type="InterPro" id="IPR012340">
    <property type="entry name" value="NA-bd_OB-fold"/>
</dbReference>
<dbReference type="EC" id="3.1.13.1" evidence="7"/>
<dbReference type="SMART" id="SM00316">
    <property type="entry name" value="S1"/>
    <property type="match status" value="1"/>
</dbReference>
<evidence type="ECO:0000256" key="7">
    <source>
        <dbReference type="HAMAP-Rule" id="MF_01895"/>
    </source>
</evidence>
<dbReference type="InterPro" id="IPR011805">
    <property type="entry name" value="RNase_R"/>
</dbReference>
<evidence type="ECO:0000313" key="10">
    <source>
        <dbReference type="Proteomes" id="UP000290985"/>
    </source>
</evidence>
<comment type="subcellular location">
    <subcellularLocation>
        <location evidence="7">Cytoplasm</location>
    </subcellularLocation>
</comment>
<dbReference type="GO" id="GO:0005829">
    <property type="term" value="C:cytosol"/>
    <property type="evidence" value="ECO:0007669"/>
    <property type="project" value="TreeGrafter"/>
</dbReference>
<comment type="catalytic activity">
    <reaction evidence="1 7">
        <text>Exonucleolytic cleavage in the 3'- to 5'-direction to yield nucleoside 5'-phosphates.</text>
        <dbReference type="EC" id="3.1.13.1"/>
    </reaction>
</comment>
<dbReference type="Pfam" id="PF00773">
    <property type="entry name" value="RNB"/>
    <property type="match status" value="1"/>
</dbReference>
<proteinExistence type="inferred from homology"/>
<dbReference type="Pfam" id="PF00575">
    <property type="entry name" value="S1"/>
    <property type="match status" value="1"/>
</dbReference>
<dbReference type="EMBL" id="LR215036">
    <property type="protein sequence ID" value="VEU74899.1"/>
    <property type="molecule type" value="Genomic_DNA"/>
</dbReference>
<dbReference type="AlphaFoldDB" id="A0A449B2R9"/>
<comment type="similarity">
    <text evidence="7">Belongs to the RNR ribonuclease family. RNase R subfamily.</text>
</comment>
<sequence>MKIEQIYQFIKNSKSKSFLEIARHFKIKPKDNHQLNKILAILQKDCKVFRNEKDEYYAPELINTTSGVFFASTKGSFGFVDYDIDEENKTKKSVFVKSFNFNGAITNDIVQVNIYVNPHDENNLSYGVITHILERKNDAIIGFIKQKNNTFYFLPTDLRFKNCSWALMPSTTEYKLNDLVVAKILKYEGKIVFIAVEKIITNEADPMVFVKAYLESIKAPENFPKSLASEISEIPDDIYNEDLSNRIDLRDKLIVTIDGEDTKDFDDAINVEKLPNGNWKLGVYIADVSYYVKEDTLLDKEALLRGTSTYLVDRVIPMLPEKLSNGICSLNPDEDRFVLACEMEIDKDGQTIKSNIFQGVINSKFRLTYKNVNHFLDTGFIDTSKHPHLSEQLANMLNQAKELSLIIHKWKTNQGYIDFEIDEPKIKLDEHGFVKDIVINKRGFSEVLIEDFMVRANEVVAQTLYQAKLPLLYRVHEIPNEEKLSTLINSLEVVNLPTPNFKHYQITPKLFADFVEQVKNNRDDDFVKLLFLRTMQKAVYSQNNIKHFGLASDHYCHFTSPIRRYPDLIIHRIIRDYLIDKKAVNVEKLSTKLAEFGELNTASEQKAVQIERKVNDLKFAEYLKSKIGQSFKAQILSVLNFGFFVEFDFKASGLIHKSNLFDGDFEINENATKLVSKNKTYTIGDIVEVTVINVDLVEGKVDCVLTSQYDQYLNKIKRENQDREKRFARKSQK</sequence>
<keyword evidence="5 7" id="KW-0269">Exonuclease</keyword>
<reference evidence="9 10" key="1">
    <citation type="submission" date="2019-01" db="EMBL/GenBank/DDBJ databases">
        <authorList>
            <consortium name="Pathogen Informatics"/>
        </authorList>
    </citation>
    <scope>NUCLEOTIDE SEQUENCE [LARGE SCALE GENOMIC DNA]</scope>
    <source>
        <strain evidence="9 10">NCTC10181</strain>
    </source>
</reference>
<comment type="function">
    <text evidence="7">3'-5' exoribonuclease that releases 5'-nucleoside monophosphates and is involved in maturation of structured RNAs.</text>
</comment>
<evidence type="ECO:0000256" key="2">
    <source>
        <dbReference type="ARBA" id="ARBA00022490"/>
    </source>
</evidence>
<accession>A0A449B2R9</accession>
<keyword evidence="3 7" id="KW-0540">Nuclease</keyword>
<dbReference type="GO" id="GO:0003723">
    <property type="term" value="F:RNA binding"/>
    <property type="evidence" value="ECO:0007669"/>
    <property type="project" value="UniProtKB-UniRule"/>
</dbReference>
<dbReference type="NCBIfam" id="TIGR00358">
    <property type="entry name" value="3_prime_RNase"/>
    <property type="match status" value="1"/>
</dbReference>
<dbReference type="InterPro" id="IPR003029">
    <property type="entry name" value="S1_domain"/>
</dbReference>
<name>A0A449B2R9_9BACT</name>
<dbReference type="KEGG" id="mcit:NCTC10181_00768"/>
<keyword evidence="10" id="KW-1185">Reference proteome</keyword>
<dbReference type="NCBIfam" id="TIGR02063">
    <property type="entry name" value="RNase_R"/>
    <property type="match status" value="1"/>
</dbReference>
<dbReference type="PANTHER" id="PTHR23355">
    <property type="entry name" value="RIBONUCLEASE"/>
    <property type="match status" value="1"/>
</dbReference>
<dbReference type="HAMAP" id="MF_01895">
    <property type="entry name" value="RNase_R"/>
    <property type="match status" value="1"/>
</dbReference>
<dbReference type="GO" id="GO:0008859">
    <property type="term" value="F:exoribonuclease II activity"/>
    <property type="evidence" value="ECO:0007669"/>
    <property type="project" value="UniProtKB-UniRule"/>
</dbReference>
<dbReference type="GO" id="GO:0006402">
    <property type="term" value="P:mRNA catabolic process"/>
    <property type="evidence" value="ECO:0007669"/>
    <property type="project" value="TreeGrafter"/>
</dbReference>
<dbReference type="Proteomes" id="UP000290985">
    <property type="component" value="Chromosome"/>
</dbReference>
<evidence type="ECO:0000313" key="9">
    <source>
        <dbReference type="EMBL" id="VEU74899.1"/>
    </source>
</evidence>
<dbReference type="Gene3D" id="2.40.50.140">
    <property type="entry name" value="Nucleic acid-binding proteins"/>
    <property type="match status" value="1"/>
</dbReference>
<dbReference type="OrthoDB" id="9764149at2"/>
<dbReference type="InterPro" id="IPR004476">
    <property type="entry name" value="RNase_II/RNase_R"/>
</dbReference>
<dbReference type="PROSITE" id="PS50126">
    <property type="entry name" value="S1"/>
    <property type="match status" value="1"/>
</dbReference>
<dbReference type="SMART" id="SM00955">
    <property type="entry name" value="RNB"/>
    <property type="match status" value="1"/>
</dbReference>
<gene>
    <name evidence="9" type="primary">vacB</name>
    <name evidence="7" type="synonym">rnr</name>
    <name evidence="9" type="ORF">NCTC10181_00768</name>
</gene>
<dbReference type="CDD" id="cd04471">
    <property type="entry name" value="S1_RNase_R"/>
    <property type="match status" value="1"/>
</dbReference>
<feature type="domain" description="S1 motif" evidence="8">
    <location>
        <begin position="628"/>
        <end position="706"/>
    </location>
</feature>
<dbReference type="SUPFAM" id="SSF50249">
    <property type="entry name" value="Nucleic acid-binding proteins"/>
    <property type="match status" value="3"/>
</dbReference>
<evidence type="ECO:0000256" key="1">
    <source>
        <dbReference type="ARBA" id="ARBA00001849"/>
    </source>
</evidence>
<keyword evidence="2 7" id="KW-0963">Cytoplasm</keyword>
<evidence type="ECO:0000256" key="3">
    <source>
        <dbReference type="ARBA" id="ARBA00022722"/>
    </source>
</evidence>
<keyword evidence="6 7" id="KW-0694">RNA-binding</keyword>
<organism evidence="9 10">
    <name type="scientific">Mycoplasmopsis citelli</name>
    <dbReference type="NCBI Taxonomy" id="171281"/>
    <lineage>
        <taxon>Bacteria</taxon>
        <taxon>Bacillati</taxon>
        <taxon>Mycoplasmatota</taxon>
        <taxon>Mycoplasmoidales</taxon>
        <taxon>Metamycoplasmataceae</taxon>
        <taxon>Mycoplasmopsis</taxon>
    </lineage>
</organism>
<keyword evidence="4 7" id="KW-0378">Hydrolase</keyword>
<dbReference type="RefSeq" id="WP_129725683.1">
    <property type="nucleotide sequence ID" value="NZ_LR215036.1"/>
</dbReference>
<protein>
    <recommendedName>
        <fullName evidence="7">Ribonuclease R</fullName>
        <shortName evidence="7">RNase R</shortName>
        <ecNumber evidence="7">3.1.13.1</ecNumber>
    </recommendedName>
</protein>
<dbReference type="InterPro" id="IPR001900">
    <property type="entry name" value="RNase_II/R"/>
</dbReference>
<evidence type="ECO:0000256" key="4">
    <source>
        <dbReference type="ARBA" id="ARBA00022801"/>
    </source>
</evidence>
<dbReference type="InterPro" id="IPR050180">
    <property type="entry name" value="RNR_Ribonuclease"/>
</dbReference>
<dbReference type="PANTHER" id="PTHR23355:SF9">
    <property type="entry name" value="DIS3-LIKE EXONUCLEASE 2"/>
    <property type="match status" value="1"/>
</dbReference>
<evidence type="ECO:0000259" key="8">
    <source>
        <dbReference type="PROSITE" id="PS50126"/>
    </source>
</evidence>
<evidence type="ECO:0000256" key="6">
    <source>
        <dbReference type="ARBA" id="ARBA00022884"/>
    </source>
</evidence>